<dbReference type="AlphaFoldDB" id="A0A6J6HE62"/>
<dbReference type="NCBIfam" id="NF001138">
    <property type="entry name" value="PRK00143.1"/>
    <property type="match status" value="1"/>
</dbReference>
<evidence type="ECO:0000259" key="9">
    <source>
        <dbReference type="Pfam" id="PF20258"/>
    </source>
</evidence>
<dbReference type="PANTHER" id="PTHR11933:SF5">
    <property type="entry name" value="MITOCHONDRIAL TRNA-SPECIFIC 2-THIOURIDYLASE 1"/>
    <property type="match status" value="1"/>
</dbReference>
<evidence type="ECO:0000256" key="3">
    <source>
        <dbReference type="ARBA" id="ARBA00022679"/>
    </source>
</evidence>
<dbReference type="GO" id="GO:0016783">
    <property type="term" value="F:sulfurtransferase activity"/>
    <property type="evidence" value="ECO:0007669"/>
    <property type="project" value="InterPro"/>
</dbReference>
<protein>
    <submittedName>
        <fullName evidence="11">Unannotated protein</fullName>
    </submittedName>
</protein>
<dbReference type="Pfam" id="PF03054">
    <property type="entry name" value="tRNA_Me_trans"/>
    <property type="match status" value="1"/>
</dbReference>
<dbReference type="PANTHER" id="PTHR11933">
    <property type="entry name" value="TRNA 5-METHYLAMINOMETHYL-2-THIOURIDYLATE -METHYLTRANSFERASE"/>
    <property type="match status" value="1"/>
</dbReference>
<accession>A0A6J6HE62</accession>
<sequence>MKVLTAMSGGVDSSVTAARMVDAGHEVTGVHLALSKSSSVPGSRGCCTLDDARDARRVADKLDIPFYVWDLSEQFREEVMNNFLEEYSHGHTPNPCLRCNEKIKFLALLDRALDLGFDAVATGHYAQVVDGSLGKELHRAVDPEKDQSYVLGMLEQWQLEHSLFPLGGNTKSEVRIEAEQRGLLTAKKPDSHDICFIPDGDTAGFLRSKLGDQPGEIVDIETGQVIAEHEGAFGYTIGQRRGLDLRVPAADGKPRYVVDVDIATRKVFVGPPVLLDVDQIVGVRPTWTNVAVSDESIACFAQVRAHGAPVPARARVLNGELVVDLDEPIRGLATGQGMVLFDGTRVIGSATVERTRRVVR</sequence>
<dbReference type="CDD" id="cd01998">
    <property type="entry name" value="MnmA_TRMU-like"/>
    <property type="match status" value="1"/>
</dbReference>
<keyword evidence="6" id="KW-0067">ATP-binding</keyword>
<dbReference type="GO" id="GO:0005524">
    <property type="term" value="F:ATP binding"/>
    <property type="evidence" value="ECO:0007669"/>
    <property type="project" value="UniProtKB-KW"/>
</dbReference>
<evidence type="ECO:0000256" key="4">
    <source>
        <dbReference type="ARBA" id="ARBA00022694"/>
    </source>
</evidence>
<dbReference type="SUPFAM" id="SSF52402">
    <property type="entry name" value="Adenine nucleotide alpha hydrolases-like"/>
    <property type="match status" value="1"/>
</dbReference>
<evidence type="ECO:0000259" key="10">
    <source>
        <dbReference type="Pfam" id="PF20259"/>
    </source>
</evidence>
<keyword evidence="4" id="KW-0819">tRNA processing</keyword>
<dbReference type="GO" id="GO:0002143">
    <property type="term" value="P:tRNA wobble position uridine thiolation"/>
    <property type="evidence" value="ECO:0007669"/>
    <property type="project" value="TreeGrafter"/>
</dbReference>
<dbReference type="HAMAP" id="MF_00144">
    <property type="entry name" value="tRNA_thiouridyl_MnmA"/>
    <property type="match status" value="1"/>
</dbReference>
<dbReference type="Gene3D" id="2.30.30.280">
    <property type="entry name" value="Adenine nucleotide alpha hydrolases-like domains"/>
    <property type="match status" value="1"/>
</dbReference>
<keyword evidence="5" id="KW-0547">Nucleotide-binding</keyword>
<dbReference type="Gene3D" id="3.40.50.620">
    <property type="entry name" value="HUPs"/>
    <property type="match status" value="1"/>
</dbReference>
<keyword evidence="8" id="KW-1015">Disulfide bond</keyword>
<dbReference type="FunFam" id="2.30.30.280:FF:000001">
    <property type="entry name" value="tRNA-specific 2-thiouridylase MnmA"/>
    <property type="match status" value="1"/>
</dbReference>
<keyword evidence="1" id="KW-0963">Cytoplasm</keyword>
<dbReference type="Gene3D" id="2.40.30.10">
    <property type="entry name" value="Translation factors"/>
    <property type="match status" value="1"/>
</dbReference>
<evidence type="ECO:0000256" key="1">
    <source>
        <dbReference type="ARBA" id="ARBA00022490"/>
    </source>
</evidence>
<evidence type="ECO:0000256" key="5">
    <source>
        <dbReference type="ARBA" id="ARBA00022741"/>
    </source>
</evidence>
<keyword evidence="3" id="KW-0808">Transferase</keyword>
<proteinExistence type="inferred from homology"/>
<dbReference type="InterPro" id="IPR014729">
    <property type="entry name" value="Rossmann-like_a/b/a_fold"/>
</dbReference>
<dbReference type="Pfam" id="PF20258">
    <property type="entry name" value="tRNA_Me_trans_C"/>
    <property type="match status" value="1"/>
</dbReference>
<evidence type="ECO:0000256" key="2">
    <source>
        <dbReference type="ARBA" id="ARBA00022555"/>
    </source>
</evidence>
<reference evidence="11" key="1">
    <citation type="submission" date="2020-05" db="EMBL/GenBank/DDBJ databases">
        <authorList>
            <person name="Chiriac C."/>
            <person name="Salcher M."/>
            <person name="Ghai R."/>
            <person name="Kavagutti S V."/>
        </authorList>
    </citation>
    <scope>NUCLEOTIDE SEQUENCE</scope>
</reference>
<dbReference type="EMBL" id="CAEZVB010000001">
    <property type="protein sequence ID" value="CAB4610813.1"/>
    <property type="molecule type" value="Genomic_DNA"/>
</dbReference>
<gene>
    <name evidence="11" type="ORF">UFOPK1908_00017</name>
</gene>
<dbReference type="InterPro" id="IPR046884">
    <property type="entry name" value="MnmA-like_central"/>
</dbReference>
<evidence type="ECO:0000313" key="11">
    <source>
        <dbReference type="EMBL" id="CAB4610813.1"/>
    </source>
</evidence>
<dbReference type="InterPro" id="IPR023382">
    <property type="entry name" value="MnmA-like_central_sf"/>
</dbReference>
<evidence type="ECO:0000256" key="8">
    <source>
        <dbReference type="ARBA" id="ARBA00023157"/>
    </source>
</evidence>
<dbReference type="InterPro" id="IPR004506">
    <property type="entry name" value="MnmA-like"/>
</dbReference>
<evidence type="ECO:0000256" key="6">
    <source>
        <dbReference type="ARBA" id="ARBA00022840"/>
    </source>
</evidence>
<keyword evidence="2" id="KW-0820">tRNA-binding</keyword>
<feature type="domain" description="tRNA-specific 2-thiouridylase MnmA-like C-terminal" evidence="9">
    <location>
        <begin position="279"/>
        <end position="352"/>
    </location>
</feature>
<dbReference type="NCBIfam" id="TIGR00420">
    <property type="entry name" value="trmU"/>
    <property type="match status" value="1"/>
</dbReference>
<organism evidence="11">
    <name type="scientific">freshwater metagenome</name>
    <dbReference type="NCBI Taxonomy" id="449393"/>
    <lineage>
        <taxon>unclassified sequences</taxon>
        <taxon>metagenomes</taxon>
        <taxon>ecological metagenomes</taxon>
    </lineage>
</organism>
<dbReference type="FunFam" id="3.40.50.620:FF:000057">
    <property type="entry name" value="tRNA-specific 2-thiouridylase MnmA"/>
    <property type="match status" value="1"/>
</dbReference>
<dbReference type="Pfam" id="PF20259">
    <property type="entry name" value="tRNA_Me_trans_M"/>
    <property type="match status" value="1"/>
</dbReference>
<name>A0A6J6HE62_9ZZZZ</name>
<dbReference type="InterPro" id="IPR046885">
    <property type="entry name" value="MnmA-like_C"/>
</dbReference>
<keyword evidence="7" id="KW-0694">RNA-binding</keyword>
<evidence type="ECO:0000256" key="7">
    <source>
        <dbReference type="ARBA" id="ARBA00022884"/>
    </source>
</evidence>
<feature type="domain" description="tRNA-specific 2-thiouridylase MnmA-like central" evidence="10">
    <location>
        <begin position="205"/>
        <end position="270"/>
    </location>
</feature>
<dbReference type="GO" id="GO:0000049">
    <property type="term" value="F:tRNA binding"/>
    <property type="evidence" value="ECO:0007669"/>
    <property type="project" value="UniProtKB-KW"/>
</dbReference>